<dbReference type="InterPro" id="IPR011990">
    <property type="entry name" value="TPR-like_helical_dom_sf"/>
</dbReference>
<reference evidence="1" key="1">
    <citation type="journal article" date="2022" name="Nat. Microbiol.">
        <title>Unique mobile elements and scalable gene flow at the prokaryote-eukaryote boundary revealed by circularized Asgard archaea genomes.</title>
        <authorList>
            <person name="Wu F."/>
            <person name="Speth D.R."/>
            <person name="Philosof A."/>
            <person name="Cremiere A."/>
            <person name="Narayanan A."/>
            <person name="Barco R.A."/>
            <person name="Connon S.A."/>
            <person name="Amend J.P."/>
            <person name="Antoshechkin I.A."/>
            <person name="Orphan V.J."/>
        </authorList>
    </citation>
    <scope>NUCLEOTIDE SEQUENCE</scope>
    <source>
        <strain evidence="1">PR6</strain>
    </source>
</reference>
<dbReference type="Gene3D" id="1.25.40.10">
    <property type="entry name" value="Tetratricopeptide repeat domain"/>
    <property type="match status" value="1"/>
</dbReference>
<dbReference type="EMBL" id="CP084167">
    <property type="protein sequence ID" value="UJG43547.1"/>
    <property type="molecule type" value="Genomic_DNA"/>
</dbReference>
<proteinExistence type="predicted"/>
<sequence length="407" mass="48228">MTLQTSDFKFITYEPCFNNYDIIYSKYLEVYEEFKKLGEENVNFRVLSYFYEGMLYLINGDKFFSEKEYKKANENYEDAHKLITRSRASRGIENDNIWLEMVKWIAYCESYLNLSKSYLVKDFSEKIKLIKKSKVAIKDFVEKRKSDENVILNVYAKVKENYISYIYYISLAQKYEKDTRMQKKILLKARRKLLLADFILNRFSEEIDDLDFKIDELTKIHIVERAEMYWNKGTLLISQSDFMSAHKYLLLASQYYERASKVCSEFIELRLYLALSKITESSSLEAKANELYRRQDQPLEASKLFEKAYEVVDESLGLLATIHNEVLINNMTAQRSYYEALALEAKGISLFDEEKYKEAINVFEQSMQKLKETERLVIEGSSEHLQEYIRLAKNEIEGYLSMAKTML</sequence>
<evidence type="ECO:0000313" key="1">
    <source>
        <dbReference type="EMBL" id="UJG43547.1"/>
    </source>
</evidence>
<dbReference type="Proteomes" id="UP001200513">
    <property type="component" value="Chromosome"/>
</dbReference>
<dbReference type="SUPFAM" id="SSF48452">
    <property type="entry name" value="TPR-like"/>
    <property type="match status" value="1"/>
</dbReference>
<accession>A0A9Y1BRE1</accession>
<evidence type="ECO:0008006" key="2">
    <source>
        <dbReference type="Google" id="ProtNLM"/>
    </source>
</evidence>
<gene>
    <name evidence="1" type="ORF">K9W46_14400</name>
</gene>
<protein>
    <recommendedName>
        <fullName evidence="2">Tetratricopeptide repeat protein</fullName>
    </recommendedName>
</protein>
<name>A0A9Y1BRE1_9ARCH</name>
<dbReference type="AlphaFoldDB" id="A0A9Y1BRE1"/>
<organism evidence="1">
    <name type="scientific">Candidatus Heimdallarchaeum endolithica</name>
    <dbReference type="NCBI Taxonomy" id="2876572"/>
    <lineage>
        <taxon>Archaea</taxon>
        <taxon>Promethearchaeati</taxon>
        <taxon>Candidatus Heimdallarchaeota</taxon>
        <taxon>Candidatus Heimdallarchaeia (ex Rinke et al. 2021) (nom. nud.)</taxon>
        <taxon>Candidatus Heimdallarchaeales</taxon>
        <taxon>Candidatus Heimdallarchaeaceae</taxon>
        <taxon>Candidatus Heimdallarchaeum</taxon>
    </lineage>
</organism>